<protein>
    <submittedName>
        <fullName evidence="2">Stage III sporulation protein SpoAB</fullName>
    </submittedName>
</protein>
<keyword evidence="3" id="KW-1185">Reference proteome</keyword>
<reference evidence="2 3" key="1">
    <citation type="submission" date="2013-08" db="EMBL/GenBank/DDBJ databases">
        <title>Genome of Pontibacillus chungwhensis.</title>
        <authorList>
            <person name="Wang Q."/>
            <person name="Wang G."/>
        </authorList>
    </citation>
    <scope>NUCLEOTIDE SEQUENCE [LARGE SCALE GENOMIC DNA]</scope>
    <source>
        <strain evidence="2 3">BH030062</strain>
    </source>
</reference>
<sequence length="170" mass="19813">MKWIGALILLCATTWGGFEFARRLTERPKQIRQLKNALQVLEAEILYGHSPVIEACEKVARQIPEPMAWFFYEFSEQLKESSASLYDVWEQRIQSFWPLSALGEGEKEIMKQFGQTLGQHDFTGQQKHIRLAISHLERELKEAEEQQYKYSKMVKSLGFLTGLLIILLFM</sequence>
<dbReference type="STRING" id="1385513.N780_16405"/>
<dbReference type="InterPro" id="IPR014198">
    <property type="entry name" value="Spore_III_AB"/>
</dbReference>
<dbReference type="AlphaFoldDB" id="A0A0A2UUG9"/>
<dbReference type="EMBL" id="AVBG01000004">
    <property type="protein sequence ID" value="KGP91927.1"/>
    <property type="molecule type" value="Genomic_DNA"/>
</dbReference>
<dbReference type="Pfam" id="PF09548">
    <property type="entry name" value="Spore_III_AB"/>
    <property type="match status" value="1"/>
</dbReference>
<comment type="caution">
    <text evidence="2">The sequence shown here is derived from an EMBL/GenBank/DDBJ whole genome shotgun (WGS) entry which is preliminary data.</text>
</comment>
<keyword evidence="1" id="KW-0175">Coiled coil</keyword>
<dbReference type="PIRSF" id="PIRSF021435">
    <property type="entry name" value="SpoIIIAB"/>
    <property type="match status" value="1"/>
</dbReference>
<gene>
    <name evidence="2" type="ORF">N780_16405</name>
</gene>
<accession>A0A0A2UUG9</accession>
<dbReference type="NCBIfam" id="TIGR02833">
    <property type="entry name" value="spore_III_AB"/>
    <property type="match status" value="1"/>
</dbReference>
<dbReference type="OrthoDB" id="1957909at2"/>
<organism evidence="2 3">
    <name type="scientific">Pontibacillus chungwhensis BH030062</name>
    <dbReference type="NCBI Taxonomy" id="1385513"/>
    <lineage>
        <taxon>Bacteria</taxon>
        <taxon>Bacillati</taxon>
        <taxon>Bacillota</taxon>
        <taxon>Bacilli</taxon>
        <taxon>Bacillales</taxon>
        <taxon>Bacillaceae</taxon>
        <taxon>Pontibacillus</taxon>
    </lineage>
</organism>
<evidence type="ECO:0000256" key="1">
    <source>
        <dbReference type="SAM" id="Coils"/>
    </source>
</evidence>
<dbReference type="Proteomes" id="UP000030153">
    <property type="component" value="Unassembled WGS sequence"/>
</dbReference>
<proteinExistence type="predicted"/>
<evidence type="ECO:0000313" key="2">
    <source>
        <dbReference type="EMBL" id="KGP91927.1"/>
    </source>
</evidence>
<dbReference type="RefSeq" id="WP_036782071.1">
    <property type="nucleotide sequence ID" value="NZ_AVBG01000004.1"/>
</dbReference>
<feature type="coiled-coil region" evidence="1">
    <location>
        <begin position="126"/>
        <end position="153"/>
    </location>
</feature>
<name>A0A0A2UUG9_9BACI</name>
<evidence type="ECO:0000313" key="3">
    <source>
        <dbReference type="Proteomes" id="UP000030153"/>
    </source>
</evidence>
<dbReference type="eggNOG" id="ENOG5032S0Q">
    <property type="taxonomic scope" value="Bacteria"/>
</dbReference>